<sequence length="290" mass="32949">MSVNPKIPITLDSLQQTLLITLCGRAEESRLADSLLHDRFADEAMQRIDFDFSSIRLSHDGLVALAVRAHTLDTWIGEFIASQTSPMVIHLGCGLDSRIFRVNPPSDVPWWEVDFPEVIRLRRTLFPQREGCHYLERSVLAKDWLHEIDTQRNVMVVAEGIFAYFSPSQVNQVLADIVARFPAGEIIFDAYNTFGISYLNSLPSLRRGGVKLRFALDDPSQLEVAVPGLKLVEERTGAPRDQILRASAWMRWGYRFTQRFQRLRRMGQLVRYRFGGSAALPGELGSMLTK</sequence>
<dbReference type="PIRSF" id="PIRSF028177">
    <property type="entry name" value="Polyketide_synth_Omtfrase_TcmP"/>
    <property type="match status" value="1"/>
</dbReference>
<accession>A0A2S8FNR2</accession>
<dbReference type="InterPro" id="IPR007213">
    <property type="entry name" value="Ppm1/Ppm2/Tcmp"/>
</dbReference>
<keyword evidence="1 3" id="KW-0489">Methyltransferase</keyword>
<name>A0A2S8FNR2_9BACT</name>
<dbReference type="Proteomes" id="UP000239388">
    <property type="component" value="Unassembled WGS sequence"/>
</dbReference>
<dbReference type="SUPFAM" id="SSF53335">
    <property type="entry name" value="S-adenosyl-L-methionine-dependent methyltransferases"/>
    <property type="match status" value="1"/>
</dbReference>
<organism evidence="3 4">
    <name type="scientific">Blastopirellula marina</name>
    <dbReference type="NCBI Taxonomy" id="124"/>
    <lineage>
        <taxon>Bacteria</taxon>
        <taxon>Pseudomonadati</taxon>
        <taxon>Planctomycetota</taxon>
        <taxon>Planctomycetia</taxon>
        <taxon>Pirellulales</taxon>
        <taxon>Pirellulaceae</taxon>
        <taxon>Blastopirellula</taxon>
    </lineage>
</organism>
<keyword evidence="2 3" id="KW-0808">Transferase</keyword>
<dbReference type="GO" id="GO:0008168">
    <property type="term" value="F:methyltransferase activity"/>
    <property type="evidence" value="ECO:0007669"/>
    <property type="project" value="UniProtKB-KW"/>
</dbReference>
<comment type="caution">
    <text evidence="3">The sequence shown here is derived from an EMBL/GenBank/DDBJ whole genome shotgun (WGS) entry which is preliminary data.</text>
</comment>
<dbReference type="GO" id="GO:0032259">
    <property type="term" value="P:methylation"/>
    <property type="evidence" value="ECO:0007669"/>
    <property type="project" value="UniProtKB-KW"/>
</dbReference>
<dbReference type="EMBL" id="PUIB01000017">
    <property type="protein sequence ID" value="PQO33835.1"/>
    <property type="molecule type" value="Genomic_DNA"/>
</dbReference>
<protein>
    <submittedName>
        <fullName evidence="3">Methyltransferase</fullName>
    </submittedName>
</protein>
<reference evidence="3 4" key="1">
    <citation type="submission" date="2018-02" db="EMBL/GenBank/DDBJ databases">
        <title>Comparative genomes isolates from brazilian mangrove.</title>
        <authorList>
            <person name="Araujo J.E."/>
            <person name="Taketani R.G."/>
            <person name="Silva M.C.P."/>
            <person name="Loureco M.V."/>
            <person name="Andreote F.D."/>
        </authorList>
    </citation>
    <scope>NUCLEOTIDE SEQUENCE [LARGE SCALE GENOMIC DNA]</scope>
    <source>
        <strain evidence="3 4">NAP PRIS-MGV</strain>
    </source>
</reference>
<evidence type="ECO:0000313" key="4">
    <source>
        <dbReference type="Proteomes" id="UP000239388"/>
    </source>
</evidence>
<dbReference type="InterPro" id="IPR029063">
    <property type="entry name" value="SAM-dependent_MTases_sf"/>
</dbReference>
<dbReference type="PANTHER" id="PTHR43619:SF2">
    <property type="entry name" value="S-ADENOSYL-L-METHIONINE-DEPENDENT METHYLTRANSFERASES SUPERFAMILY PROTEIN"/>
    <property type="match status" value="1"/>
</dbReference>
<gene>
    <name evidence="3" type="ORF">C5Y98_16540</name>
</gene>
<proteinExistence type="predicted"/>
<dbReference type="AlphaFoldDB" id="A0A2S8FNR2"/>
<dbReference type="PANTHER" id="PTHR43619">
    <property type="entry name" value="S-ADENOSYL-L-METHIONINE-DEPENDENT METHYLTRANSFERASE YKTD-RELATED"/>
    <property type="match status" value="1"/>
</dbReference>
<evidence type="ECO:0000313" key="3">
    <source>
        <dbReference type="EMBL" id="PQO33835.1"/>
    </source>
</evidence>
<evidence type="ECO:0000256" key="2">
    <source>
        <dbReference type="ARBA" id="ARBA00022679"/>
    </source>
</evidence>
<dbReference type="InterPro" id="IPR016874">
    <property type="entry name" value="TcmP-like"/>
</dbReference>
<evidence type="ECO:0000256" key="1">
    <source>
        <dbReference type="ARBA" id="ARBA00022603"/>
    </source>
</evidence>
<dbReference type="Pfam" id="PF04072">
    <property type="entry name" value="LCM"/>
    <property type="match status" value="1"/>
</dbReference>
<dbReference type="Gene3D" id="3.40.50.150">
    <property type="entry name" value="Vaccinia Virus protein VP39"/>
    <property type="match status" value="1"/>
</dbReference>